<dbReference type="AlphaFoldDB" id="A0A165WKK0"/>
<evidence type="ECO:0000256" key="1">
    <source>
        <dbReference type="SAM" id="MobiDB-lite"/>
    </source>
</evidence>
<feature type="region of interest" description="Disordered" evidence="1">
    <location>
        <begin position="1"/>
        <end position="112"/>
    </location>
</feature>
<reference evidence="2 3" key="1">
    <citation type="journal article" date="2016" name="Mol. Biol. Evol.">
        <title>Comparative Genomics of Early-Diverging Mushroom-Forming Fungi Provides Insights into the Origins of Lignocellulose Decay Capabilities.</title>
        <authorList>
            <person name="Nagy L.G."/>
            <person name="Riley R."/>
            <person name="Tritt A."/>
            <person name="Adam C."/>
            <person name="Daum C."/>
            <person name="Floudas D."/>
            <person name="Sun H."/>
            <person name="Yadav J.S."/>
            <person name="Pangilinan J."/>
            <person name="Larsson K.H."/>
            <person name="Matsuura K."/>
            <person name="Barry K."/>
            <person name="Labutti K."/>
            <person name="Kuo R."/>
            <person name="Ohm R.A."/>
            <person name="Bhattacharya S.S."/>
            <person name="Shirouzu T."/>
            <person name="Yoshinaga Y."/>
            <person name="Martin F.M."/>
            <person name="Grigoriev I.V."/>
            <person name="Hibbett D.S."/>
        </authorList>
    </citation>
    <scope>NUCLEOTIDE SEQUENCE [LARGE SCALE GENOMIC DNA]</scope>
    <source>
        <strain evidence="2 3">CBS 109695</strain>
    </source>
</reference>
<feature type="compositionally biased region" description="Basic residues" evidence="1">
    <location>
        <begin position="29"/>
        <end position="38"/>
    </location>
</feature>
<sequence length="588" mass="63806">MQRRIGRSKKWDNSPLPTTSLCAGARSTIARRRARSHGLHAFPPACPHRPHPRSSARIPSRAPRSPSNQSLRQQHARAGAAQITPTSARSPTSPIAPKGLSVGPFRSPSHKSTLRMPYSGLIPCLGLGAAYWRRVASSLPPPAHRHQQTGSTLPSVYAATHTSSRGPLPQLFPAIWYPGHETRARRSRLPCSALSALPPPHTHPRMLSNCPASALLELRARRPACTLARASPSHRPTTTTQPPSAPQTRAPTPQSLEHGARSGAACILSRRRSSSSQVPVSERSRNAQGVNLVVSEPPRAPYHCARSKTCAIFTIARPPPDAYHYHLASRGPLRIFKTCEGALSTSCTLKARMPGPDSLERGASSPGTGILSWHCRPQRATRQPRTARKTCGVMLDVYEPPWTLYDRAHSRTCAVFVIALTLACYATSLAQRTTHPHAFSEHAESRTPTLHSLELGAGPSSTGTSSRTAADPERDVRRPPRAIRTCEERISTFSSCAEHDTTAHAQEPPARALKIARGWTQDAFWEGCITLSLTQLGPGPAPQQLGVKEAWRDDLCSDGDHGGEGGGQGVRDHVGARVRKRMIRSRQE</sequence>
<organism evidence="2 3">
    <name type="scientific">Athelia psychrophila</name>
    <dbReference type="NCBI Taxonomy" id="1759441"/>
    <lineage>
        <taxon>Eukaryota</taxon>
        <taxon>Fungi</taxon>
        <taxon>Dikarya</taxon>
        <taxon>Basidiomycota</taxon>
        <taxon>Agaricomycotina</taxon>
        <taxon>Agaricomycetes</taxon>
        <taxon>Agaricomycetidae</taxon>
        <taxon>Atheliales</taxon>
        <taxon>Atheliaceae</taxon>
        <taxon>Athelia</taxon>
    </lineage>
</organism>
<proteinExistence type="predicted"/>
<feature type="region of interest" description="Disordered" evidence="1">
    <location>
        <begin position="437"/>
        <end position="484"/>
    </location>
</feature>
<evidence type="ECO:0000313" key="3">
    <source>
        <dbReference type="Proteomes" id="UP000076532"/>
    </source>
</evidence>
<feature type="compositionally biased region" description="Polar residues" evidence="1">
    <location>
        <begin position="459"/>
        <end position="468"/>
    </location>
</feature>
<feature type="compositionally biased region" description="Low complexity" evidence="1">
    <location>
        <begin position="235"/>
        <end position="254"/>
    </location>
</feature>
<feature type="compositionally biased region" description="Polar residues" evidence="1">
    <location>
        <begin position="83"/>
        <end position="93"/>
    </location>
</feature>
<dbReference type="EMBL" id="KV417742">
    <property type="protein sequence ID" value="KZP07702.1"/>
    <property type="molecule type" value="Genomic_DNA"/>
</dbReference>
<evidence type="ECO:0000313" key="2">
    <source>
        <dbReference type="EMBL" id="KZP07702.1"/>
    </source>
</evidence>
<keyword evidence="3" id="KW-1185">Reference proteome</keyword>
<feature type="region of interest" description="Disordered" evidence="1">
    <location>
        <begin position="227"/>
        <end position="261"/>
    </location>
</feature>
<protein>
    <submittedName>
        <fullName evidence="2">Uncharacterized protein</fullName>
    </submittedName>
</protein>
<name>A0A165WKK0_9AGAM</name>
<dbReference type="Proteomes" id="UP000076532">
    <property type="component" value="Unassembled WGS sequence"/>
</dbReference>
<accession>A0A165WKK0</accession>
<gene>
    <name evidence="2" type="ORF">FIBSPDRAFT_939366</name>
</gene>
<feature type="compositionally biased region" description="Low complexity" evidence="1">
    <location>
        <begin position="55"/>
        <end position="67"/>
    </location>
</feature>
<feature type="compositionally biased region" description="Basic and acidic residues" evidence="1">
    <location>
        <begin position="470"/>
        <end position="484"/>
    </location>
</feature>